<dbReference type="Proteomes" id="UP000306319">
    <property type="component" value="Unassembled WGS sequence"/>
</dbReference>
<evidence type="ECO:0000313" key="2">
    <source>
        <dbReference type="Proteomes" id="UP000306319"/>
    </source>
</evidence>
<organism evidence="1 2">
    <name type="scientific">Lepagella muris</name>
    <dbReference type="NCBI Taxonomy" id="3032870"/>
    <lineage>
        <taxon>Bacteria</taxon>
        <taxon>Pseudomonadati</taxon>
        <taxon>Bacteroidota</taxon>
        <taxon>Bacteroidia</taxon>
        <taxon>Bacteroidales</taxon>
        <taxon>Muribaculaceae</taxon>
        <taxon>Lepagella</taxon>
    </lineage>
</organism>
<protein>
    <submittedName>
        <fullName evidence="1">Uncharacterized protein</fullName>
    </submittedName>
</protein>
<sequence>METDKRTDKTVMKMDKDHHDNIELRSDKVRELLGEIPPSLVRWGTAIIAIVFIGLVAAVCLLPYPYSNGESILRHFIVIQ</sequence>
<name>A0AC61RB03_9BACT</name>
<keyword evidence="2" id="KW-1185">Reference proteome</keyword>
<reference evidence="1" key="1">
    <citation type="submission" date="2019-04" db="EMBL/GenBank/DDBJ databases">
        <title>Microbes associate with the intestines of laboratory mice.</title>
        <authorList>
            <person name="Navarre W."/>
            <person name="Wong E."/>
            <person name="Huang K."/>
            <person name="Tropini C."/>
            <person name="Ng K."/>
            <person name="Yu B."/>
        </authorList>
    </citation>
    <scope>NUCLEOTIDE SEQUENCE</scope>
    <source>
        <strain evidence="1">NM04_E33</strain>
    </source>
</reference>
<gene>
    <name evidence="1" type="ORF">E5331_19840</name>
</gene>
<comment type="caution">
    <text evidence="1">The sequence shown here is derived from an EMBL/GenBank/DDBJ whole genome shotgun (WGS) entry which is preliminary data.</text>
</comment>
<evidence type="ECO:0000313" key="1">
    <source>
        <dbReference type="EMBL" id="TGY75554.1"/>
    </source>
</evidence>
<dbReference type="EMBL" id="SRYB01000059">
    <property type="protein sequence ID" value="TGY75554.1"/>
    <property type="molecule type" value="Genomic_DNA"/>
</dbReference>
<proteinExistence type="predicted"/>
<accession>A0AC61RB03</accession>